<gene>
    <name evidence="3" type="ORF">E5J99_07525</name>
</gene>
<comment type="caution">
    <text evidence="3">The sequence shown here is derived from an EMBL/GenBank/DDBJ whole genome shotgun (WGS) entry which is preliminary data.</text>
</comment>
<dbReference type="InterPro" id="IPR021804">
    <property type="entry name" value="DUF3375"/>
</dbReference>
<feature type="transmembrane region" description="Helical" evidence="2">
    <location>
        <begin position="7"/>
        <end position="26"/>
    </location>
</feature>
<reference evidence="3 4" key="1">
    <citation type="submission" date="2019-04" db="EMBL/GenBank/DDBJ databases">
        <authorList>
            <person name="Feng G."/>
            <person name="Zhang J."/>
            <person name="Zhu H."/>
        </authorList>
    </citation>
    <scope>NUCLEOTIDE SEQUENCE [LARGE SCALE GENOMIC DNA]</scope>
    <source>
        <strain evidence="3 4">JCM 17223</strain>
    </source>
</reference>
<keyword evidence="4" id="KW-1185">Reference proteome</keyword>
<dbReference type="OrthoDB" id="138803at2"/>
<dbReference type="Proteomes" id="UP000297739">
    <property type="component" value="Unassembled WGS sequence"/>
</dbReference>
<evidence type="ECO:0000256" key="2">
    <source>
        <dbReference type="SAM" id="Phobius"/>
    </source>
</evidence>
<dbReference type="Pfam" id="PF11855">
    <property type="entry name" value="DUF3375"/>
    <property type="match status" value="1"/>
</dbReference>
<evidence type="ECO:0000313" key="4">
    <source>
        <dbReference type="Proteomes" id="UP000297739"/>
    </source>
</evidence>
<organism evidence="3 4">
    <name type="scientific">Hymenobacter elongatus</name>
    <dbReference type="NCBI Taxonomy" id="877208"/>
    <lineage>
        <taxon>Bacteria</taxon>
        <taxon>Pseudomonadati</taxon>
        <taxon>Bacteroidota</taxon>
        <taxon>Cytophagia</taxon>
        <taxon>Cytophagales</taxon>
        <taxon>Hymenobacteraceae</taxon>
        <taxon>Hymenobacter</taxon>
    </lineage>
</organism>
<keyword evidence="2" id="KW-1133">Transmembrane helix</keyword>
<dbReference type="EMBL" id="SRLD01000011">
    <property type="protein sequence ID" value="TGE17400.1"/>
    <property type="molecule type" value="Genomic_DNA"/>
</dbReference>
<dbReference type="AlphaFoldDB" id="A0A4Z0PM28"/>
<accession>A0A4Z0PM28</accession>
<keyword evidence="2" id="KW-0812">Transmembrane</keyword>
<sequence length="456" mass="52298">MAARATGYFIVCINSILLIPVLYPQYQAFFDPERGAASLRVLRARNAPLILCFLQQSFKAAMYAPVISHDLLTAHLADFLQEWNVVEEEDDVADLGSAPEEKAVKLIREWVRYGYLTLYTDEQGQDQHTLTPPLESVLDWVAAQLTKRSFVGTESRFLDIVQKLRELVRESQHDWETRVAELEAQRADLDRQIRELKITRQVQSFEDFQVKERFEAVNLLARTLLRDFREVETNFRDITQHLYQQQTTLHHTKGSLLTLALDALDALRQTDQGRSFDAFYQHLNDPRQKAELDELIGQVFDLLQARAITPADALLLRRLKPFLLGEGQKVNAAFQLLARKLEKIVAEKNLQDRRKSRELTRDIRALAFEVLDRPPPPAAVFLEIDGRADYLAPEPEITLKQRQEGIKARTLRVAEVADEPDFAPLVNQQVVDKTVLIAQIQTLLRDQSQVTLAQVV</sequence>
<proteinExistence type="predicted"/>
<name>A0A4Z0PM28_9BACT</name>
<keyword evidence="2" id="KW-0472">Membrane</keyword>
<evidence type="ECO:0000313" key="3">
    <source>
        <dbReference type="EMBL" id="TGE17400.1"/>
    </source>
</evidence>
<evidence type="ECO:0000256" key="1">
    <source>
        <dbReference type="SAM" id="Coils"/>
    </source>
</evidence>
<feature type="coiled-coil region" evidence="1">
    <location>
        <begin position="172"/>
        <end position="199"/>
    </location>
</feature>
<keyword evidence="1" id="KW-0175">Coiled coil</keyword>
<protein>
    <submittedName>
        <fullName evidence="3">DUF3375 family protein</fullName>
    </submittedName>
</protein>